<dbReference type="GO" id="GO:0046872">
    <property type="term" value="F:metal ion binding"/>
    <property type="evidence" value="ECO:0007669"/>
    <property type="project" value="UniProtKB-KW"/>
</dbReference>
<evidence type="ECO:0000256" key="3">
    <source>
        <dbReference type="ARBA" id="ARBA00009595"/>
    </source>
</evidence>
<evidence type="ECO:0000256" key="9">
    <source>
        <dbReference type="ARBA" id="ARBA00023679"/>
    </source>
</evidence>
<dbReference type="InterPro" id="IPR000086">
    <property type="entry name" value="NUDIX_hydrolase_dom"/>
</dbReference>
<proteinExistence type="inferred from homology"/>
<accession>A0A7M5UKX1</accession>
<dbReference type="GO" id="GO:0006742">
    <property type="term" value="P:NADP+ catabolic process"/>
    <property type="evidence" value="ECO:0007669"/>
    <property type="project" value="TreeGrafter"/>
</dbReference>
<dbReference type="PANTHER" id="PTHR42904:SF6">
    <property type="entry name" value="NAD-CAPPED RNA HYDROLASE NUDT12"/>
    <property type="match status" value="1"/>
</dbReference>
<dbReference type="EnsemblMetazoa" id="CLYHEMT011672.1">
    <property type="protein sequence ID" value="CLYHEMP011672.1"/>
    <property type="gene ID" value="CLYHEMG011672"/>
</dbReference>
<organism evidence="11 12">
    <name type="scientific">Clytia hemisphaerica</name>
    <dbReference type="NCBI Taxonomy" id="252671"/>
    <lineage>
        <taxon>Eukaryota</taxon>
        <taxon>Metazoa</taxon>
        <taxon>Cnidaria</taxon>
        <taxon>Hydrozoa</taxon>
        <taxon>Hydroidolina</taxon>
        <taxon>Leptothecata</taxon>
        <taxon>Obeliida</taxon>
        <taxon>Clytiidae</taxon>
        <taxon>Clytia</taxon>
    </lineage>
</organism>
<dbReference type="InterPro" id="IPR015797">
    <property type="entry name" value="NUDIX_hydrolase-like_dom_sf"/>
</dbReference>
<dbReference type="GeneID" id="136819274"/>
<dbReference type="PROSITE" id="PS00893">
    <property type="entry name" value="NUDIX_BOX"/>
    <property type="match status" value="1"/>
</dbReference>
<dbReference type="Pfam" id="PF00293">
    <property type="entry name" value="NUDIX"/>
    <property type="match status" value="1"/>
</dbReference>
<keyword evidence="5" id="KW-0479">Metal-binding</keyword>
<dbReference type="AlphaFoldDB" id="A0A7M5UKX1"/>
<dbReference type="PANTHER" id="PTHR42904">
    <property type="entry name" value="NUDIX HYDROLASE, NUDC SUBFAMILY"/>
    <property type="match status" value="1"/>
</dbReference>
<comment type="cofactor">
    <cofactor evidence="1">
        <name>Mg(2+)</name>
        <dbReference type="ChEBI" id="CHEBI:18420"/>
    </cofactor>
</comment>
<dbReference type="Pfam" id="PF09297">
    <property type="entry name" value="Zn_ribbon_NUD"/>
    <property type="match status" value="1"/>
</dbReference>
<dbReference type="InterPro" id="IPR049734">
    <property type="entry name" value="NudC-like_C"/>
</dbReference>
<evidence type="ECO:0000256" key="8">
    <source>
        <dbReference type="ARBA" id="ARBA00023027"/>
    </source>
</evidence>
<dbReference type="OrthoDB" id="447842at2759"/>
<keyword evidence="12" id="KW-1185">Reference proteome</keyword>
<evidence type="ECO:0000256" key="6">
    <source>
        <dbReference type="ARBA" id="ARBA00022801"/>
    </source>
</evidence>
<feature type="domain" description="Nudix hydrolase" evidence="10">
    <location>
        <begin position="189"/>
        <end position="314"/>
    </location>
</feature>
<comment type="similarity">
    <text evidence="3">Belongs to the Nudix hydrolase family. NudC subfamily.</text>
</comment>
<dbReference type="GO" id="GO:0005777">
    <property type="term" value="C:peroxisome"/>
    <property type="evidence" value="ECO:0007669"/>
    <property type="project" value="TreeGrafter"/>
</dbReference>
<comment type="cofactor">
    <cofactor evidence="2">
        <name>Zn(2+)</name>
        <dbReference type="ChEBI" id="CHEBI:29105"/>
    </cofactor>
</comment>
<comment type="catalytic activity">
    <reaction evidence="9">
        <text>a 5'-end NAD(+)-phospho-ribonucleoside in mRNA + H2O = a 5'-end phospho-adenosine-phospho-ribonucleoside in mRNA + beta-nicotinamide D-ribonucleotide + 2 H(+)</text>
        <dbReference type="Rhea" id="RHEA:60876"/>
        <dbReference type="Rhea" id="RHEA-COMP:15698"/>
        <dbReference type="Rhea" id="RHEA-COMP:15719"/>
        <dbReference type="ChEBI" id="CHEBI:14649"/>
        <dbReference type="ChEBI" id="CHEBI:15377"/>
        <dbReference type="ChEBI" id="CHEBI:15378"/>
        <dbReference type="ChEBI" id="CHEBI:144029"/>
        <dbReference type="ChEBI" id="CHEBI:144051"/>
    </reaction>
    <physiologicalReaction direction="left-to-right" evidence="9">
        <dbReference type="Rhea" id="RHEA:60877"/>
    </physiologicalReaction>
</comment>
<dbReference type="PROSITE" id="PS51462">
    <property type="entry name" value="NUDIX"/>
    <property type="match status" value="1"/>
</dbReference>
<keyword evidence="7" id="KW-0460">Magnesium</keyword>
<dbReference type="GO" id="GO:0035529">
    <property type="term" value="F:NADH pyrophosphatase activity"/>
    <property type="evidence" value="ECO:0007669"/>
    <property type="project" value="TreeGrafter"/>
</dbReference>
<evidence type="ECO:0000256" key="1">
    <source>
        <dbReference type="ARBA" id="ARBA00001946"/>
    </source>
</evidence>
<evidence type="ECO:0000259" key="10">
    <source>
        <dbReference type="PROSITE" id="PS51462"/>
    </source>
</evidence>
<dbReference type="CDD" id="cd03429">
    <property type="entry name" value="NUDIX_NADH_pyrophosphatase_Nudt13"/>
    <property type="match status" value="1"/>
</dbReference>
<evidence type="ECO:0000256" key="2">
    <source>
        <dbReference type="ARBA" id="ARBA00001947"/>
    </source>
</evidence>
<dbReference type="NCBIfam" id="NF001299">
    <property type="entry name" value="PRK00241.1"/>
    <property type="match status" value="1"/>
</dbReference>
<keyword evidence="6" id="KW-0378">Hydrolase</keyword>
<sequence>MTSIKEHWNYFSGTGIDRSSDKRLNKEYLKEALCKQDTQFVVFQNCTPLVEEEEGDEKCLVKFFHAEVEKYFDLKLSGNDAKWPPYLLYMGRFDVDYFALNKLDKDWKVLEGLLTEKRSFAKGFVLATQICDKDSGLVSQAQSMFQWHDRYRFCPTCGSKMFIEEAGYKKTCLVETCRSNKGVHNTCYPRTDPTVIMIVISQNGRKCLLGRKRGWPKRMFSCLAGFMEPGESVEDAVKRETLEESGVTVSNVCYHSSQPWPFPGSLMIGCQATAQTEDIVVNEEEMDDVRWFDHVTVTRALKGMSEELILGPKQTIAHQLIKHWVENSTAKSSSL</sequence>
<reference evidence="11" key="1">
    <citation type="submission" date="2021-01" db="UniProtKB">
        <authorList>
            <consortium name="EnsemblMetazoa"/>
        </authorList>
    </citation>
    <scope>IDENTIFICATION</scope>
</reference>
<protein>
    <recommendedName>
        <fullName evidence="4">NAD(+) diphosphatase</fullName>
        <ecNumber evidence="4">3.6.1.22</ecNumber>
    </recommendedName>
</protein>
<dbReference type="EC" id="3.6.1.22" evidence="4"/>
<dbReference type="SUPFAM" id="SSF55811">
    <property type="entry name" value="Nudix"/>
    <property type="match status" value="1"/>
</dbReference>
<dbReference type="InterPro" id="IPR020084">
    <property type="entry name" value="NUDIX_hydrolase_CS"/>
</dbReference>
<dbReference type="Proteomes" id="UP000594262">
    <property type="component" value="Unplaced"/>
</dbReference>
<evidence type="ECO:0000256" key="7">
    <source>
        <dbReference type="ARBA" id="ARBA00022842"/>
    </source>
</evidence>
<dbReference type="Gene3D" id="3.90.79.10">
    <property type="entry name" value="Nucleoside Triphosphate Pyrophosphohydrolase"/>
    <property type="match status" value="1"/>
</dbReference>
<evidence type="ECO:0000256" key="5">
    <source>
        <dbReference type="ARBA" id="ARBA00022723"/>
    </source>
</evidence>
<evidence type="ECO:0000256" key="4">
    <source>
        <dbReference type="ARBA" id="ARBA00012381"/>
    </source>
</evidence>
<evidence type="ECO:0000313" key="12">
    <source>
        <dbReference type="Proteomes" id="UP000594262"/>
    </source>
</evidence>
<keyword evidence="8" id="KW-0520">NAD</keyword>
<dbReference type="GO" id="GO:0019677">
    <property type="term" value="P:NAD+ catabolic process"/>
    <property type="evidence" value="ECO:0007669"/>
    <property type="project" value="TreeGrafter"/>
</dbReference>
<evidence type="ECO:0000313" key="11">
    <source>
        <dbReference type="EnsemblMetazoa" id="CLYHEMP011672.1"/>
    </source>
</evidence>
<dbReference type="RefSeq" id="XP_066931605.1">
    <property type="nucleotide sequence ID" value="XM_067075504.1"/>
</dbReference>
<dbReference type="Gene3D" id="3.90.79.20">
    <property type="match status" value="1"/>
</dbReference>
<dbReference type="GO" id="GO:0005829">
    <property type="term" value="C:cytosol"/>
    <property type="evidence" value="ECO:0007669"/>
    <property type="project" value="TreeGrafter"/>
</dbReference>
<dbReference type="InterPro" id="IPR050241">
    <property type="entry name" value="NAD-cap_RNA_hydrolase_NudC"/>
</dbReference>
<name>A0A7M5UKX1_9CNID</name>
<dbReference type="InterPro" id="IPR015376">
    <property type="entry name" value="Znr_NADH_PPase"/>
</dbReference>